<sequence>MHYRLSIAGVAAALLLGGCSTIEERQQQRVADIPEAGRGYVVGTFAIQCKPADASCVNEYDAQLLQFRSADKTWEDSVAIGNYGVPTFQRQVFDYERAERAEKGKRFCVPLRPGSYGFYGFTYFIGGIAYSFKRASEFNLAFIVKPGEITDVGKLKLTSEHGRHLLGFQVPVPGMLLLSGQPKADIDAALQKCPERVRAWPVREASLRAMDAATPLVRMNPAP</sequence>
<dbReference type="AlphaFoldDB" id="A0A7Z2W0E0"/>
<gene>
    <name evidence="1" type="ORF">HH212_23210</name>
</gene>
<reference evidence="1 2" key="1">
    <citation type="submission" date="2020-04" db="EMBL/GenBank/DDBJ databases">
        <title>Genome sequencing of novel species.</title>
        <authorList>
            <person name="Heo J."/>
            <person name="Kim S.-J."/>
            <person name="Kim J.-S."/>
            <person name="Hong S.-B."/>
            <person name="Kwon S.-W."/>
        </authorList>
    </citation>
    <scope>NUCLEOTIDE SEQUENCE [LARGE SCALE GENOMIC DNA]</scope>
    <source>
        <strain evidence="1 2">GN2-R2</strain>
    </source>
</reference>
<dbReference type="EMBL" id="CP051685">
    <property type="protein sequence ID" value="QJE02569.1"/>
    <property type="molecule type" value="Genomic_DNA"/>
</dbReference>
<evidence type="ECO:0000313" key="1">
    <source>
        <dbReference type="EMBL" id="QJE02569.1"/>
    </source>
</evidence>
<dbReference type="KEGG" id="mfy:HH212_23210"/>
<dbReference type="RefSeq" id="WP_170204652.1">
    <property type="nucleotide sequence ID" value="NZ_CP051685.1"/>
</dbReference>
<evidence type="ECO:0008006" key="3">
    <source>
        <dbReference type="Google" id="ProtNLM"/>
    </source>
</evidence>
<protein>
    <recommendedName>
        <fullName evidence="3">Lipoprotein</fullName>
    </recommendedName>
</protein>
<keyword evidence="2" id="KW-1185">Reference proteome</keyword>
<dbReference type="PROSITE" id="PS51257">
    <property type="entry name" value="PROKAR_LIPOPROTEIN"/>
    <property type="match status" value="1"/>
</dbReference>
<proteinExistence type="predicted"/>
<organism evidence="1 2">
    <name type="scientific">Massilia forsythiae</name>
    <dbReference type="NCBI Taxonomy" id="2728020"/>
    <lineage>
        <taxon>Bacteria</taxon>
        <taxon>Pseudomonadati</taxon>
        <taxon>Pseudomonadota</taxon>
        <taxon>Betaproteobacteria</taxon>
        <taxon>Burkholderiales</taxon>
        <taxon>Oxalobacteraceae</taxon>
        <taxon>Telluria group</taxon>
        <taxon>Massilia</taxon>
    </lineage>
</organism>
<evidence type="ECO:0000313" key="2">
    <source>
        <dbReference type="Proteomes" id="UP000502415"/>
    </source>
</evidence>
<dbReference type="Proteomes" id="UP000502415">
    <property type="component" value="Chromosome"/>
</dbReference>
<name>A0A7Z2W0E0_9BURK</name>
<accession>A0A7Z2W0E0</accession>